<dbReference type="PANTHER" id="PTHR32071:SF117">
    <property type="entry name" value="PTS-DEPENDENT DIHYDROXYACETONE KINASE OPERON REGULATORY PROTEIN-RELATED"/>
    <property type="match status" value="1"/>
</dbReference>
<evidence type="ECO:0000313" key="9">
    <source>
        <dbReference type="EMBL" id="GBC62439.1"/>
    </source>
</evidence>
<dbReference type="Gene3D" id="1.10.8.60">
    <property type="match status" value="1"/>
</dbReference>
<dbReference type="AlphaFoldDB" id="A0A401FZN2"/>
<dbReference type="Pfam" id="PF25601">
    <property type="entry name" value="AAA_lid_14"/>
    <property type="match status" value="1"/>
</dbReference>
<keyword evidence="2" id="KW-0067">ATP-binding</keyword>
<evidence type="ECO:0000256" key="2">
    <source>
        <dbReference type="ARBA" id="ARBA00022840"/>
    </source>
</evidence>
<dbReference type="SUPFAM" id="SSF52172">
    <property type="entry name" value="CheY-like"/>
    <property type="match status" value="1"/>
</dbReference>
<evidence type="ECO:0000313" key="10">
    <source>
        <dbReference type="Proteomes" id="UP000288096"/>
    </source>
</evidence>
<dbReference type="InterPro" id="IPR011006">
    <property type="entry name" value="CheY-like_superfamily"/>
</dbReference>
<keyword evidence="3" id="KW-0805">Transcription regulation</keyword>
<dbReference type="InterPro" id="IPR025662">
    <property type="entry name" value="Sigma_54_int_dom_ATP-bd_1"/>
</dbReference>
<evidence type="ECO:0000256" key="6">
    <source>
        <dbReference type="PROSITE-ProRule" id="PRU00169"/>
    </source>
</evidence>
<dbReference type="Gene3D" id="3.40.50.300">
    <property type="entry name" value="P-loop containing nucleotide triphosphate hydrolases"/>
    <property type="match status" value="1"/>
</dbReference>
<reference evidence="10" key="2">
    <citation type="submission" date="2019-01" db="EMBL/GenBank/DDBJ databases">
        <title>Genome sequence of Desulfonema ishimotonii strain Tokyo 01.</title>
        <authorList>
            <person name="Fukui M."/>
        </authorList>
    </citation>
    <scope>NUCLEOTIDE SEQUENCE [LARGE SCALE GENOMIC DNA]</scope>
    <source>
        <strain evidence="10">Tokyo 01</strain>
    </source>
</reference>
<dbReference type="InterPro" id="IPR025944">
    <property type="entry name" value="Sigma_54_int_dom_CS"/>
</dbReference>
<dbReference type="InterPro" id="IPR058031">
    <property type="entry name" value="AAA_lid_NorR"/>
</dbReference>
<dbReference type="InterPro" id="IPR002078">
    <property type="entry name" value="Sigma_54_int"/>
</dbReference>
<evidence type="ECO:0000256" key="5">
    <source>
        <dbReference type="ARBA" id="ARBA00023163"/>
    </source>
</evidence>
<dbReference type="Pfam" id="PF00072">
    <property type="entry name" value="Response_reg"/>
    <property type="match status" value="1"/>
</dbReference>
<evidence type="ECO:0000256" key="1">
    <source>
        <dbReference type="ARBA" id="ARBA00022741"/>
    </source>
</evidence>
<sequence length="465" mass="52764">MSSVLVVSAEREVVQVIRSAFGPDAGVAHVANRYSALEILQRKRRDFVFIDISILREMSSHKDFKEALRPFWNLFPSIEIIVMAPREMIRQAVRAVKAGATDYLTYPIVPDEARLVAESIRESVLMESELEYLRNQQWKSDSFEFVKTRNAGMQQVFSKIRSVAPTKTTVLLAGETGVGKGVLARLIHRHSNREDAQFISVHCGAIPETLVESELFGHERGAFTGAIRKRLGKFEIAKDGTIFLDEIGTVTPQVQIRLLQVLQDGIFSRVGGEDVIATTARVIAATNTDLRQMSETGLFRKDLYYRLNVFPIEIPPLRERPEDIPFFTDFFLGKMNRLNPKSIHDIHPKVLEALARYSWPGNIRELENLIERAYILETSSVLTPESFPAELFEQEGTTSLPVNVSLPLAEARQQVVASFERQYLKELLSQYQGRVNRTAEAAGITTRQLHKLMRKYGLRKEDFKA</sequence>
<comment type="caution">
    <text evidence="9">The sequence shown here is derived from an EMBL/GenBank/DDBJ whole genome shotgun (WGS) entry which is preliminary data.</text>
</comment>
<organism evidence="9 10">
    <name type="scientific">Desulfonema ishimotonii</name>
    <dbReference type="NCBI Taxonomy" id="45657"/>
    <lineage>
        <taxon>Bacteria</taxon>
        <taxon>Pseudomonadati</taxon>
        <taxon>Thermodesulfobacteriota</taxon>
        <taxon>Desulfobacteria</taxon>
        <taxon>Desulfobacterales</taxon>
        <taxon>Desulfococcaceae</taxon>
        <taxon>Desulfonema</taxon>
    </lineage>
</organism>
<protein>
    <submittedName>
        <fullName evidence="9">Sigma-54-dependent Fis family transcriptional re gulator</fullName>
    </submittedName>
</protein>
<dbReference type="EMBL" id="BEXT01000001">
    <property type="protein sequence ID" value="GBC62439.1"/>
    <property type="molecule type" value="Genomic_DNA"/>
</dbReference>
<gene>
    <name evidence="9" type="ORF">DENIS_3411</name>
</gene>
<dbReference type="PROSITE" id="PS50045">
    <property type="entry name" value="SIGMA54_INTERACT_4"/>
    <property type="match status" value="1"/>
</dbReference>
<dbReference type="GO" id="GO:0006355">
    <property type="term" value="P:regulation of DNA-templated transcription"/>
    <property type="evidence" value="ECO:0007669"/>
    <property type="project" value="InterPro"/>
</dbReference>
<feature type="modified residue" description="4-aspartylphosphate" evidence="6">
    <location>
        <position position="51"/>
    </location>
</feature>
<dbReference type="InterPro" id="IPR002197">
    <property type="entry name" value="HTH_Fis"/>
</dbReference>
<dbReference type="Pfam" id="PF00158">
    <property type="entry name" value="Sigma54_activat"/>
    <property type="match status" value="1"/>
</dbReference>
<dbReference type="InterPro" id="IPR003593">
    <property type="entry name" value="AAA+_ATPase"/>
</dbReference>
<dbReference type="GO" id="GO:0005524">
    <property type="term" value="F:ATP binding"/>
    <property type="evidence" value="ECO:0007669"/>
    <property type="project" value="UniProtKB-KW"/>
</dbReference>
<dbReference type="Pfam" id="PF02954">
    <property type="entry name" value="HTH_8"/>
    <property type="match status" value="1"/>
</dbReference>
<evidence type="ECO:0000256" key="4">
    <source>
        <dbReference type="ARBA" id="ARBA00023125"/>
    </source>
</evidence>
<name>A0A401FZN2_9BACT</name>
<keyword evidence="6" id="KW-0597">Phosphoprotein</keyword>
<evidence type="ECO:0000259" key="8">
    <source>
        <dbReference type="PROSITE" id="PS50110"/>
    </source>
</evidence>
<dbReference type="InterPro" id="IPR027417">
    <property type="entry name" value="P-loop_NTPase"/>
</dbReference>
<feature type="domain" description="Response regulatory" evidence="8">
    <location>
        <begin position="3"/>
        <end position="121"/>
    </location>
</feature>
<dbReference type="Gene3D" id="1.10.10.60">
    <property type="entry name" value="Homeodomain-like"/>
    <property type="match status" value="1"/>
</dbReference>
<dbReference type="PROSITE" id="PS50110">
    <property type="entry name" value="RESPONSE_REGULATORY"/>
    <property type="match status" value="1"/>
</dbReference>
<dbReference type="GO" id="GO:0043565">
    <property type="term" value="F:sequence-specific DNA binding"/>
    <property type="evidence" value="ECO:0007669"/>
    <property type="project" value="InterPro"/>
</dbReference>
<dbReference type="SUPFAM" id="SSF52540">
    <property type="entry name" value="P-loop containing nucleoside triphosphate hydrolases"/>
    <property type="match status" value="1"/>
</dbReference>
<accession>A0A401FZN2</accession>
<dbReference type="PROSITE" id="PS00688">
    <property type="entry name" value="SIGMA54_INTERACT_3"/>
    <property type="match status" value="1"/>
</dbReference>
<dbReference type="GO" id="GO:0000160">
    <property type="term" value="P:phosphorelay signal transduction system"/>
    <property type="evidence" value="ECO:0007669"/>
    <property type="project" value="InterPro"/>
</dbReference>
<dbReference type="CDD" id="cd00009">
    <property type="entry name" value="AAA"/>
    <property type="match status" value="1"/>
</dbReference>
<keyword evidence="4" id="KW-0238">DNA-binding</keyword>
<dbReference type="OrthoDB" id="9763792at2"/>
<evidence type="ECO:0000256" key="3">
    <source>
        <dbReference type="ARBA" id="ARBA00023015"/>
    </source>
</evidence>
<dbReference type="FunFam" id="3.40.50.300:FF:000006">
    <property type="entry name" value="DNA-binding transcriptional regulator NtrC"/>
    <property type="match status" value="1"/>
</dbReference>
<dbReference type="PANTHER" id="PTHR32071">
    <property type="entry name" value="TRANSCRIPTIONAL REGULATORY PROTEIN"/>
    <property type="match status" value="1"/>
</dbReference>
<dbReference type="Proteomes" id="UP000288096">
    <property type="component" value="Unassembled WGS sequence"/>
</dbReference>
<dbReference type="PROSITE" id="PS00675">
    <property type="entry name" value="SIGMA54_INTERACT_1"/>
    <property type="match status" value="1"/>
</dbReference>
<dbReference type="Gene3D" id="3.40.50.2300">
    <property type="match status" value="1"/>
</dbReference>
<dbReference type="InterPro" id="IPR009057">
    <property type="entry name" value="Homeodomain-like_sf"/>
</dbReference>
<dbReference type="SMART" id="SM00382">
    <property type="entry name" value="AAA"/>
    <property type="match status" value="1"/>
</dbReference>
<reference evidence="10" key="1">
    <citation type="submission" date="2017-11" db="EMBL/GenBank/DDBJ databases">
        <authorList>
            <person name="Watanabe M."/>
            <person name="Kojima H."/>
        </authorList>
    </citation>
    <scope>NUCLEOTIDE SEQUENCE [LARGE SCALE GENOMIC DNA]</scope>
    <source>
        <strain evidence="10">Tokyo 01</strain>
    </source>
</reference>
<proteinExistence type="predicted"/>
<keyword evidence="10" id="KW-1185">Reference proteome</keyword>
<keyword evidence="5" id="KW-0804">Transcription</keyword>
<evidence type="ECO:0000259" key="7">
    <source>
        <dbReference type="PROSITE" id="PS50045"/>
    </source>
</evidence>
<dbReference type="SUPFAM" id="SSF46689">
    <property type="entry name" value="Homeodomain-like"/>
    <property type="match status" value="1"/>
</dbReference>
<keyword evidence="1" id="KW-0547">Nucleotide-binding</keyword>
<dbReference type="RefSeq" id="WP_124329604.1">
    <property type="nucleotide sequence ID" value="NZ_BEXT01000001.1"/>
</dbReference>
<feature type="domain" description="Sigma-54 factor interaction" evidence="7">
    <location>
        <begin position="146"/>
        <end position="375"/>
    </location>
</feature>
<dbReference type="InterPro" id="IPR001789">
    <property type="entry name" value="Sig_transdc_resp-reg_receiver"/>
</dbReference>